<evidence type="ECO:0000256" key="1">
    <source>
        <dbReference type="SAM" id="MobiDB-lite"/>
    </source>
</evidence>
<organism evidence="2 3">
    <name type="scientific">Trichomalopsis sarcophagae</name>
    <dbReference type="NCBI Taxonomy" id="543379"/>
    <lineage>
        <taxon>Eukaryota</taxon>
        <taxon>Metazoa</taxon>
        <taxon>Ecdysozoa</taxon>
        <taxon>Arthropoda</taxon>
        <taxon>Hexapoda</taxon>
        <taxon>Insecta</taxon>
        <taxon>Pterygota</taxon>
        <taxon>Neoptera</taxon>
        <taxon>Endopterygota</taxon>
        <taxon>Hymenoptera</taxon>
        <taxon>Apocrita</taxon>
        <taxon>Proctotrupomorpha</taxon>
        <taxon>Chalcidoidea</taxon>
        <taxon>Pteromalidae</taxon>
        <taxon>Pteromalinae</taxon>
        <taxon>Trichomalopsis</taxon>
    </lineage>
</organism>
<dbReference type="EMBL" id="NNAY01004300">
    <property type="protein sequence ID" value="OXU18084.1"/>
    <property type="molecule type" value="Genomic_DNA"/>
</dbReference>
<sequence>QYIPFFLNLTSEFGVISADPLPVSSKLRSPPPPRARLAIFDLGRSTASLEYIPRKRDLVSIISRQHIPFFLNLTSEFGVISTDPLPVSSKLRSPPPPRARVSLHDTRAC</sequence>
<reference evidence="2 3" key="1">
    <citation type="journal article" date="2017" name="Curr. Biol.">
        <title>The Evolution of Venom by Co-option of Single-Copy Genes.</title>
        <authorList>
            <person name="Martinson E.O."/>
            <person name="Mrinalini"/>
            <person name="Kelkar Y.D."/>
            <person name="Chang C.H."/>
            <person name="Werren J.H."/>
        </authorList>
    </citation>
    <scope>NUCLEOTIDE SEQUENCE [LARGE SCALE GENOMIC DNA]</scope>
    <source>
        <strain evidence="2 3">Alberta</strain>
        <tissue evidence="2">Whole body</tissue>
    </source>
</reference>
<feature type="non-terminal residue" evidence="2">
    <location>
        <position position="1"/>
    </location>
</feature>
<proteinExistence type="predicted"/>
<name>A0A232EIB8_9HYME</name>
<dbReference type="AlphaFoldDB" id="A0A232EIB8"/>
<accession>A0A232EIB8</accession>
<keyword evidence="3" id="KW-1185">Reference proteome</keyword>
<evidence type="ECO:0000313" key="2">
    <source>
        <dbReference type="EMBL" id="OXU18084.1"/>
    </source>
</evidence>
<dbReference type="Proteomes" id="UP000215335">
    <property type="component" value="Unassembled WGS sequence"/>
</dbReference>
<feature type="region of interest" description="Disordered" evidence="1">
    <location>
        <begin position="85"/>
        <end position="109"/>
    </location>
</feature>
<comment type="caution">
    <text evidence="2">The sequence shown here is derived from an EMBL/GenBank/DDBJ whole genome shotgun (WGS) entry which is preliminary data.</text>
</comment>
<protein>
    <submittedName>
        <fullName evidence="2">Uncharacterized protein</fullName>
    </submittedName>
</protein>
<gene>
    <name evidence="2" type="ORF">TSAR_000517</name>
</gene>
<evidence type="ECO:0000313" key="3">
    <source>
        <dbReference type="Proteomes" id="UP000215335"/>
    </source>
</evidence>